<evidence type="ECO:0000313" key="3">
    <source>
        <dbReference type="EMBL" id="EOA53568.1"/>
    </source>
</evidence>
<keyword evidence="2" id="KW-0472">Membrane</keyword>
<evidence type="ECO:0000256" key="2">
    <source>
        <dbReference type="SAM" id="Phobius"/>
    </source>
</evidence>
<name>U6REF3_9BACT</name>
<keyword evidence="1" id="KW-0175">Coiled coil</keyword>
<keyword evidence="4" id="KW-1185">Reference proteome</keyword>
<dbReference type="HOGENOM" id="CLU_716989_0_0_10"/>
<evidence type="ECO:0000256" key="1">
    <source>
        <dbReference type="SAM" id="Coils"/>
    </source>
</evidence>
<dbReference type="STRING" id="1121098.HMPREF1534_02861"/>
<keyword evidence="2" id="KW-1133">Transmembrane helix</keyword>
<feature type="transmembrane region" description="Helical" evidence="2">
    <location>
        <begin position="361"/>
        <end position="384"/>
    </location>
</feature>
<feature type="coiled-coil region" evidence="1">
    <location>
        <begin position="161"/>
        <end position="191"/>
    </location>
</feature>
<evidence type="ECO:0000313" key="4">
    <source>
        <dbReference type="Proteomes" id="UP000017831"/>
    </source>
</evidence>
<dbReference type="EMBL" id="AQHY01000032">
    <property type="protein sequence ID" value="EOA53568.1"/>
    <property type="molecule type" value="Genomic_DNA"/>
</dbReference>
<comment type="caution">
    <text evidence="3">The sequence shown here is derived from an EMBL/GenBank/DDBJ whole genome shotgun (WGS) entry which is preliminary data.</text>
</comment>
<dbReference type="AlphaFoldDB" id="U6REF3"/>
<protein>
    <submittedName>
        <fullName evidence="3">Uncharacterized protein</fullName>
    </submittedName>
</protein>
<gene>
    <name evidence="3" type="ORF">HMPREF1534_02861</name>
</gene>
<organism evidence="3 4">
    <name type="scientific">Phocaeicola massiliensis B84634 = Timone 84634 = DSM 17679 = JCM 13223</name>
    <dbReference type="NCBI Taxonomy" id="1121098"/>
    <lineage>
        <taxon>Bacteria</taxon>
        <taxon>Pseudomonadati</taxon>
        <taxon>Bacteroidota</taxon>
        <taxon>Bacteroidia</taxon>
        <taxon>Bacteroidales</taxon>
        <taxon>Bacteroidaceae</taxon>
        <taxon>Phocaeicola</taxon>
    </lineage>
</organism>
<sequence length="385" mass="46527">MSHWVPIKHISEKYQIDENYICNLIVRKVVTSSQIGRKVKLIDEDSFISYLDLHKEIEDKKEIIAQLRDTDRMLEVELRACNETHVAFEVQQRILFRVYRAFVQAFSLFIRNEEERGIFLSLSMGERLDLIASKYSHTLQTTLKIYKNTVDRICKKSFNFIEEQRDNVTKLEKLNRNMREVCARLRNGEVRQRAKCDPKLRHKECESAEVMRLTKLSTKLRYELSKERDTVKILQIRLHDFENEQLQKIEQIKKVRQQEELEQKKQREVELWLQEKRLKAEQLWMEELMKEKFLLQEQLSDEKVRVKNMQMKLAEVESALSDWKQKYSEIQREYRAYVAKVEANGFKYLMINLKKWIKNNYLLLLLVALAVWVIYLLYQLFFLLF</sequence>
<dbReference type="Proteomes" id="UP000017831">
    <property type="component" value="Unassembled WGS sequence"/>
</dbReference>
<accession>U6REF3</accession>
<dbReference type="PATRIC" id="fig|1121098.3.peg.2900"/>
<proteinExistence type="predicted"/>
<keyword evidence="2" id="KW-0812">Transmembrane</keyword>
<reference evidence="3 4" key="1">
    <citation type="submission" date="2013-04" db="EMBL/GenBank/DDBJ databases">
        <title>The Genome Sequence of Bacteroides massiliensis DSM 17679.</title>
        <authorList>
            <consortium name="The Broad Institute Genomics Platform"/>
            <person name="Earl A."/>
            <person name="Ward D."/>
            <person name="Feldgarden M."/>
            <person name="Gevers D."/>
            <person name="Martens E."/>
            <person name="Fenner L."/>
            <person name="Roux V."/>
            <person name="Mallet M.N."/>
            <person name="Raoult D."/>
            <person name="Walker B."/>
            <person name="Young S."/>
            <person name="Zeng Q."/>
            <person name="Gargeya S."/>
            <person name="Fitzgerald M."/>
            <person name="Haas B."/>
            <person name="Abouelleil A."/>
            <person name="Allen A.W."/>
            <person name="Alvarado L."/>
            <person name="Arachchi H.M."/>
            <person name="Berlin A.M."/>
            <person name="Chapman S.B."/>
            <person name="Gainer-Dewar J."/>
            <person name="Goldberg J."/>
            <person name="Griggs A."/>
            <person name="Gujja S."/>
            <person name="Hansen M."/>
            <person name="Howarth C."/>
            <person name="Imamovic A."/>
            <person name="Ireland A."/>
            <person name="Larimer J."/>
            <person name="McCowan C."/>
            <person name="Murphy C."/>
            <person name="Pearson M."/>
            <person name="Poon T.W."/>
            <person name="Priest M."/>
            <person name="Roberts A."/>
            <person name="Saif S."/>
            <person name="Shea T."/>
            <person name="Sisk P."/>
            <person name="Sykes S."/>
            <person name="Wortman J."/>
            <person name="Nusbaum C."/>
            <person name="Birren B."/>
        </authorList>
    </citation>
    <scope>NUCLEOTIDE SEQUENCE [LARGE SCALE GENOMIC DNA]</scope>
    <source>
        <strain evidence="4">B84634 / Timone 84634 / DSM 17679 / JCM 13223</strain>
    </source>
</reference>
<feature type="coiled-coil region" evidence="1">
    <location>
        <begin position="285"/>
        <end position="340"/>
    </location>
</feature>